<dbReference type="EMBL" id="NBTZ01000068">
    <property type="protein sequence ID" value="OTP74113.1"/>
    <property type="molecule type" value="Genomic_DNA"/>
</dbReference>
<organism evidence="1 2">
    <name type="scientific">Caballeronia sordidicola</name>
    <name type="common">Burkholderia sordidicola</name>
    <dbReference type="NCBI Taxonomy" id="196367"/>
    <lineage>
        <taxon>Bacteria</taxon>
        <taxon>Pseudomonadati</taxon>
        <taxon>Pseudomonadota</taxon>
        <taxon>Betaproteobacteria</taxon>
        <taxon>Burkholderiales</taxon>
        <taxon>Burkholderiaceae</taxon>
        <taxon>Caballeronia</taxon>
    </lineage>
</organism>
<proteinExistence type="predicted"/>
<comment type="caution">
    <text evidence="1">The sequence shown here is derived from an EMBL/GenBank/DDBJ whole genome shotgun (WGS) entry which is preliminary data.</text>
</comment>
<evidence type="ECO:0000313" key="1">
    <source>
        <dbReference type="EMBL" id="OTP74113.1"/>
    </source>
</evidence>
<dbReference type="Proteomes" id="UP000195221">
    <property type="component" value="Unassembled WGS sequence"/>
</dbReference>
<dbReference type="AlphaFoldDB" id="A0A242MSW9"/>
<evidence type="ECO:0000313" key="2">
    <source>
        <dbReference type="Proteomes" id="UP000195221"/>
    </source>
</evidence>
<name>A0A242MSW9_CABSO</name>
<sequence>MQQNPVRASAGSQVPCWGTRLPCETQTFSKKEPDAYEATNIY</sequence>
<gene>
    <name evidence="1" type="ORF">PAMC26577_16615</name>
</gene>
<reference evidence="1 2" key="1">
    <citation type="submission" date="2017-03" db="EMBL/GenBank/DDBJ databases">
        <title>Genome analysis of strain PAMC 26577.</title>
        <authorList>
            <person name="Oh H.-M."/>
            <person name="Yang J.-A."/>
        </authorList>
    </citation>
    <scope>NUCLEOTIDE SEQUENCE [LARGE SCALE GENOMIC DNA]</scope>
    <source>
        <strain evidence="1 2">PAMC 26577</strain>
    </source>
</reference>
<accession>A0A242MSW9</accession>
<protein>
    <submittedName>
        <fullName evidence="1">Uncharacterized protein</fullName>
    </submittedName>
</protein>